<reference evidence="2" key="1">
    <citation type="submission" date="2022-12" db="EMBL/GenBank/DDBJ databases">
        <title>Jiella pelagia sp. nov., isolated from phosphonate enriched culture of Northwest Pacific surface seawater.</title>
        <authorList>
            <person name="Shin D.Y."/>
            <person name="Hwang C.Y."/>
        </authorList>
    </citation>
    <scope>NUCLEOTIDE SEQUENCE</scope>
    <source>
        <strain evidence="2">HL-NP1</strain>
    </source>
</reference>
<feature type="repeat" description="TPR" evidence="1">
    <location>
        <begin position="51"/>
        <end position="84"/>
    </location>
</feature>
<organism evidence="2 3">
    <name type="scientific">Jiella pelagia</name>
    <dbReference type="NCBI Taxonomy" id="2986949"/>
    <lineage>
        <taxon>Bacteria</taxon>
        <taxon>Pseudomonadati</taxon>
        <taxon>Pseudomonadota</taxon>
        <taxon>Alphaproteobacteria</taxon>
        <taxon>Hyphomicrobiales</taxon>
        <taxon>Aurantimonadaceae</taxon>
        <taxon>Jiella</taxon>
    </lineage>
</organism>
<dbReference type="PROSITE" id="PS50005">
    <property type="entry name" value="TPR"/>
    <property type="match status" value="1"/>
</dbReference>
<sequence>MSNAIHARPDRMRFQDIRQRMETARDLEGSGSLEEAFSAYCSVLESFPSILFALLGAGRTAYRLGQSADALEHYRRAAELHPDRPEPILYIAQQQAKDDLVEAAKTYSAGASRFPDNELLRSLSAEASVHLHGENGLSAHFDIDAELLRSEYQERVFLSILSSRRAILSLEELSRYHGRLAEKFPSDPSTLRYARALMATRKYQEALQAFEAVSDDANAEALMGRAICNGALGEFEASRTLLERYMSGDVSAHKALETCGTFLDASPDLGRATDIVHDLNRTVGDPGLENLIAFSRSILPPKRALLNGDIRDHSFRVSAAGETRAVVLAFAGFGLRTGALPFSLIDRFFAGHGVAVGSLVDAQGCLFWKGVASLGKDLGATVSALKAELAAMNLDRTYTLGNSGGGAAAMVYGCELGARRALSFSGPTDLRKSFLARIGDRRAQAVIHGLNKRLTDRELNLRGWLEDREDRCAIHAYYCEKEKDDAAQAANISHIPGVSLRPISRYSAHECIGSALGTGDLLREFNSILEDIRLG</sequence>
<evidence type="ECO:0000256" key="1">
    <source>
        <dbReference type="PROSITE-ProRule" id="PRU00339"/>
    </source>
</evidence>
<dbReference type="EMBL" id="CP114029">
    <property type="protein sequence ID" value="WAP70285.1"/>
    <property type="molecule type" value="Genomic_DNA"/>
</dbReference>
<dbReference type="Proteomes" id="UP001164020">
    <property type="component" value="Chromosome"/>
</dbReference>
<dbReference type="InterPro" id="IPR019734">
    <property type="entry name" value="TPR_rpt"/>
</dbReference>
<evidence type="ECO:0000313" key="2">
    <source>
        <dbReference type="EMBL" id="WAP70285.1"/>
    </source>
</evidence>
<evidence type="ECO:0000313" key="3">
    <source>
        <dbReference type="Proteomes" id="UP001164020"/>
    </source>
</evidence>
<accession>A0ABY7C619</accession>
<dbReference type="InterPro" id="IPR011990">
    <property type="entry name" value="TPR-like_helical_dom_sf"/>
</dbReference>
<dbReference type="Gene3D" id="1.25.40.10">
    <property type="entry name" value="Tetratricopeptide repeat domain"/>
    <property type="match status" value="1"/>
</dbReference>
<protein>
    <recommendedName>
        <fullName evidence="4">Tetratricopeptide repeat protein</fullName>
    </recommendedName>
</protein>
<dbReference type="RefSeq" id="WP_268882754.1">
    <property type="nucleotide sequence ID" value="NZ_CP114029.1"/>
</dbReference>
<evidence type="ECO:0008006" key="4">
    <source>
        <dbReference type="Google" id="ProtNLM"/>
    </source>
</evidence>
<dbReference type="InterPro" id="IPR029058">
    <property type="entry name" value="AB_hydrolase_fold"/>
</dbReference>
<dbReference type="SUPFAM" id="SSF53474">
    <property type="entry name" value="alpha/beta-Hydrolases"/>
    <property type="match status" value="1"/>
</dbReference>
<dbReference type="SUPFAM" id="SSF48452">
    <property type="entry name" value="TPR-like"/>
    <property type="match status" value="1"/>
</dbReference>
<keyword evidence="1" id="KW-0802">TPR repeat</keyword>
<name>A0ABY7C619_9HYPH</name>
<gene>
    <name evidence="2" type="ORF">OH818_09420</name>
</gene>
<keyword evidence="3" id="KW-1185">Reference proteome</keyword>
<proteinExistence type="predicted"/>
<dbReference type="Pfam" id="PF13432">
    <property type="entry name" value="TPR_16"/>
    <property type="match status" value="2"/>
</dbReference>